<keyword evidence="9 12" id="KW-1133">Transmembrane helix</keyword>
<dbReference type="PANTHER" id="PTHR30540">
    <property type="entry name" value="OSMOTIC STRESS POTASSIUM TRANSPORTER"/>
    <property type="match status" value="1"/>
</dbReference>
<dbReference type="RefSeq" id="WP_259659583.1">
    <property type="nucleotide sequence ID" value="NZ_JAHXRI010000001.1"/>
</dbReference>
<feature type="transmembrane region" description="Helical" evidence="12">
    <location>
        <begin position="138"/>
        <end position="156"/>
    </location>
</feature>
<dbReference type="Pfam" id="PF22776">
    <property type="entry name" value="K_trans_C"/>
    <property type="match status" value="1"/>
</dbReference>
<dbReference type="InterPro" id="IPR023051">
    <property type="entry name" value="Kup"/>
</dbReference>
<name>A0A953N6Y2_9BURK</name>
<dbReference type="GO" id="GO:0015293">
    <property type="term" value="F:symporter activity"/>
    <property type="evidence" value="ECO:0007669"/>
    <property type="project" value="UniProtKB-UniRule"/>
</dbReference>
<evidence type="ECO:0000256" key="10">
    <source>
        <dbReference type="ARBA" id="ARBA00023065"/>
    </source>
</evidence>
<comment type="function">
    <text evidence="12">Transport of potassium into the cell. Likely operates as a K(+):H(+) symporter.</text>
</comment>
<keyword evidence="8 12" id="KW-0630">Potassium</keyword>
<dbReference type="AlphaFoldDB" id="A0A953N6Y2"/>
<evidence type="ECO:0000313" key="16">
    <source>
        <dbReference type="Proteomes" id="UP000739565"/>
    </source>
</evidence>
<evidence type="ECO:0000256" key="12">
    <source>
        <dbReference type="HAMAP-Rule" id="MF_01522"/>
    </source>
</evidence>
<feature type="transmembrane region" description="Helical" evidence="12">
    <location>
        <begin position="397"/>
        <end position="416"/>
    </location>
</feature>
<dbReference type="InterPro" id="IPR003855">
    <property type="entry name" value="K+_transporter"/>
</dbReference>
<protein>
    <recommendedName>
        <fullName evidence="12">Probable potassium transport system protein Kup</fullName>
    </recommendedName>
</protein>
<evidence type="ECO:0000256" key="11">
    <source>
        <dbReference type="ARBA" id="ARBA00023136"/>
    </source>
</evidence>
<feature type="transmembrane region" description="Helical" evidence="12">
    <location>
        <begin position="244"/>
        <end position="264"/>
    </location>
</feature>
<accession>A0A953N6Y2</accession>
<dbReference type="InterPro" id="IPR053951">
    <property type="entry name" value="K_trans_N"/>
</dbReference>
<dbReference type="GO" id="GO:0005886">
    <property type="term" value="C:plasma membrane"/>
    <property type="evidence" value="ECO:0007669"/>
    <property type="project" value="UniProtKB-SubCell"/>
</dbReference>
<gene>
    <name evidence="12" type="primary">kup</name>
    <name evidence="15" type="ORF">KZZ10_00785</name>
</gene>
<dbReference type="HAMAP" id="MF_01522">
    <property type="entry name" value="Kup"/>
    <property type="match status" value="1"/>
</dbReference>
<keyword evidence="5 12" id="KW-0633">Potassium transport</keyword>
<keyword evidence="3 12" id="KW-0813">Transport</keyword>
<comment type="catalytic activity">
    <reaction evidence="12">
        <text>K(+)(in) + H(+)(in) = K(+)(out) + H(+)(out)</text>
        <dbReference type="Rhea" id="RHEA:28490"/>
        <dbReference type="ChEBI" id="CHEBI:15378"/>
        <dbReference type="ChEBI" id="CHEBI:29103"/>
    </reaction>
</comment>
<keyword evidence="6 12" id="KW-0812">Transmembrane</keyword>
<dbReference type="PANTHER" id="PTHR30540:SF79">
    <property type="entry name" value="LOW AFFINITY POTASSIUM TRANSPORT SYSTEM PROTEIN KUP"/>
    <property type="match status" value="1"/>
</dbReference>
<dbReference type="GO" id="GO:0015079">
    <property type="term" value="F:potassium ion transmembrane transporter activity"/>
    <property type="evidence" value="ECO:0007669"/>
    <property type="project" value="UniProtKB-UniRule"/>
</dbReference>
<evidence type="ECO:0000256" key="3">
    <source>
        <dbReference type="ARBA" id="ARBA00022448"/>
    </source>
</evidence>
<evidence type="ECO:0000256" key="8">
    <source>
        <dbReference type="ARBA" id="ARBA00022958"/>
    </source>
</evidence>
<evidence type="ECO:0000259" key="14">
    <source>
        <dbReference type="Pfam" id="PF22776"/>
    </source>
</evidence>
<feature type="domain" description="K+ potassium transporter C-terminal" evidence="14">
    <location>
        <begin position="472"/>
        <end position="619"/>
    </location>
</feature>
<keyword evidence="11 12" id="KW-0472">Membrane</keyword>
<organism evidence="15 16">
    <name type="scientific">Zwartia hollandica</name>
    <dbReference type="NCBI Taxonomy" id="324606"/>
    <lineage>
        <taxon>Bacteria</taxon>
        <taxon>Pseudomonadati</taxon>
        <taxon>Pseudomonadota</taxon>
        <taxon>Betaproteobacteria</taxon>
        <taxon>Burkholderiales</taxon>
        <taxon>Alcaligenaceae</taxon>
        <taxon>Zwartia</taxon>
    </lineage>
</organism>
<feature type="transmembrane region" description="Helical" evidence="12">
    <location>
        <begin position="422"/>
        <end position="440"/>
    </location>
</feature>
<evidence type="ECO:0000256" key="5">
    <source>
        <dbReference type="ARBA" id="ARBA00022538"/>
    </source>
</evidence>
<dbReference type="Pfam" id="PF02705">
    <property type="entry name" value="K_trans"/>
    <property type="match status" value="1"/>
</dbReference>
<feature type="transmembrane region" description="Helical" evidence="12">
    <location>
        <begin position="94"/>
        <end position="118"/>
    </location>
</feature>
<evidence type="ECO:0000256" key="9">
    <source>
        <dbReference type="ARBA" id="ARBA00022989"/>
    </source>
</evidence>
<evidence type="ECO:0000313" key="15">
    <source>
        <dbReference type="EMBL" id="MBZ1349168.1"/>
    </source>
</evidence>
<dbReference type="EMBL" id="JAHXRI010000001">
    <property type="protein sequence ID" value="MBZ1349168.1"/>
    <property type="molecule type" value="Genomic_DNA"/>
</dbReference>
<feature type="transmembrane region" description="Helical" evidence="12">
    <location>
        <begin position="284"/>
        <end position="315"/>
    </location>
</feature>
<feature type="transmembrane region" description="Helical" evidence="12">
    <location>
        <begin position="53"/>
        <end position="73"/>
    </location>
</feature>
<evidence type="ECO:0000256" key="6">
    <source>
        <dbReference type="ARBA" id="ARBA00022692"/>
    </source>
</evidence>
<evidence type="ECO:0000256" key="2">
    <source>
        <dbReference type="ARBA" id="ARBA00007019"/>
    </source>
</evidence>
<keyword evidence="4 12" id="KW-1003">Cell membrane</keyword>
<feature type="transmembrane region" description="Helical" evidence="12">
    <location>
        <begin position="362"/>
        <end position="385"/>
    </location>
</feature>
<evidence type="ECO:0000256" key="1">
    <source>
        <dbReference type="ARBA" id="ARBA00004141"/>
    </source>
</evidence>
<comment type="similarity">
    <text evidence="2 12">Belongs to the HAK/KUP transporter (TC 2.A.72) family.</text>
</comment>
<evidence type="ECO:0000256" key="4">
    <source>
        <dbReference type="ARBA" id="ARBA00022475"/>
    </source>
</evidence>
<comment type="caution">
    <text evidence="15">The sequence shown here is derived from an EMBL/GenBank/DDBJ whole genome shotgun (WGS) entry which is preliminary data.</text>
</comment>
<keyword evidence="10 12" id="KW-0406">Ion transport</keyword>
<keyword evidence="7 12" id="KW-0769">Symport</keyword>
<sequence>MNNRQALPALTLGALGVVFGDIGTSPLYALKEIFNGRHPVPVTPDNVMGMLSIVFWSIMLVVSFQYVTVIMRADNKGEGGSLSLLAMMTERTKALGLTAIVTTLGVFAAGLFFGDSMITPAISVLSAVEGLEIVTPRLTPFVMPIAVVILTGLFLIQKHGTSFIGMFFGPIMVLWFSVLGLLGIVHIAHDPQILFALNPYYAFKFAIAYPVLTFFALSAVVLTVTGGEALYTDMGHFGRRPIRWAWFGFVLPALVLNYFGQGALLLADQSAIDNPFYKMSPDWALIPMVILSTLAAVIASQAVISGAFSISRQAIQMGLLPRMLIVHTSGEEKGQIYVPFTNWMLFFCVIALVLGFKTSSNLAAVYGIAVTGTMLIDTILIVFVMRLIWDWSWLKTSIVGGFLLIIDSAFFFANAIKIPEGGWFPIGIGLITFVVLTTWLRGRKVLGAEVAKQSMPMDLFIQAIDDVHRVRGTAIFMTSSPSGVPTALLHNLKHNQILHERVVLMTVHTADTPFVKADQRLTYENLGKGFSRIVVRYGFMENPDVPKALTLCEKFGQTFDMMSTTFYLSRETVVPSGKRSVWAMRAQLFRIMSKNATSATDFFKIPANRVVELGTQLVI</sequence>
<evidence type="ECO:0000259" key="13">
    <source>
        <dbReference type="Pfam" id="PF02705"/>
    </source>
</evidence>
<feature type="domain" description="K+ potassium transporter integral membrane" evidence="13">
    <location>
        <begin position="10"/>
        <end position="462"/>
    </location>
</feature>
<keyword evidence="16" id="KW-1185">Reference proteome</keyword>
<evidence type="ECO:0000256" key="7">
    <source>
        <dbReference type="ARBA" id="ARBA00022847"/>
    </source>
</evidence>
<proteinExistence type="inferred from homology"/>
<feature type="transmembrane region" description="Helical" evidence="12">
    <location>
        <begin position="163"/>
        <end position="187"/>
    </location>
</feature>
<feature type="transmembrane region" description="Helical" evidence="12">
    <location>
        <begin position="336"/>
        <end position="356"/>
    </location>
</feature>
<feature type="transmembrane region" description="Helical" evidence="12">
    <location>
        <begin position="207"/>
        <end position="232"/>
    </location>
</feature>
<dbReference type="Proteomes" id="UP000739565">
    <property type="component" value="Unassembled WGS sequence"/>
</dbReference>
<reference evidence="15" key="1">
    <citation type="submission" date="2021-07" db="EMBL/GenBank/DDBJ databases">
        <title>New genus and species of the family Alcaligenaceae.</title>
        <authorList>
            <person name="Hahn M.W."/>
        </authorList>
    </citation>
    <scope>NUCLEOTIDE SEQUENCE</scope>
    <source>
        <strain evidence="15">LF4-65</strain>
    </source>
</reference>
<dbReference type="InterPro" id="IPR053952">
    <property type="entry name" value="K_trans_C"/>
</dbReference>
<comment type="subcellular location">
    <subcellularLocation>
        <location evidence="12">Cell membrane</location>
        <topology evidence="12">Multi-pass membrane protein</topology>
    </subcellularLocation>
    <subcellularLocation>
        <location evidence="1">Membrane</location>
        <topology evidence="1">Multi-pass membrane protein</topology>
    </subcellularLocation>
</comment>